<dbReference type="eggNOG" id="ENOG502ZCD0">
    <property type="taxonomic scope" value="Bacteria"/>
</dbReference>
<dbReference type="AlphaFoldDB" id="R9GQY2"/>
<gene>
    <name evidence="2" type="ORF">ADIARSV_2599</name>
</gene>
<evidence type="ECO:0000259" key="1">
    <source>
        <dbReference type="Pfam" id="PF18935"/>
    </source>
</evidence>
<reference evidence="2 3" key="1">
    <citation type="journal article" date="2013" name="Genome Announc.">
        <title>Draft Genome Sequence of Arcticibacter svalbardensis Strain MN12-7T, a Member of the Family Sphingobacteriaceae Isolated from an Arctic Soil Sample.</title>
        <authorList>
            <person name="Shivaji S."/>
            <person name="Ara S."/>
            <person name="Prasad S."/>
            <person name="Manasa B.P."/>
            <person name="Begum Z."/>
            <person name="Singh A."/>
            <person name="Kumar Pinnaka A."/>
        </authorList>
    </citation>
    <scope>NUCLEOTIDE SEQUENCE [LARGE SCALE GENOMIC DNA]</scope>
    <source>
        <strain evidence="2 3">MN12-7</strain>
    </source>
</reference>
<feature type="domain" description="DUF5683" evidence="1">
    <location>
        <begin position="66"/>
        <end position="214"/>
    </location>
</feature>
<sequence length="218" mass="24264">MTFTLSVFSQTDTAVVKVDSAMSNPDSKMPKTTVQKDTVVSVKGKGLGSGKASVVKDSARLAIERMPGQAARRSAIIPGWGQFNNKRWWKVPFIYGGLVGAGLVFEFNQRYYKDILTELQYRELRSEDQPETQNPLYANLDKAALLSGRDYYRRSRDLSVLAGLGVYAINIIDAYVDAKFFRWDLSDELAIKIKPSLQSFPINASLVPVPGIKICFAL</sequence>
<comment type="caution">
    <text evidence="2">The sequence shown here is derived from an EMBL/GenBank/DDBJ whole genome shotgun (WGS) entry which is preliminary data.</text>
</comment>
<protein>
    <recommendedName>
        <fullName evidence="1">DUF5683 domain-containing protein</fullName>
    </recommendedName>
</protein>
<dbReference type="EMBL" id="AQPN01000094">
    <property type="protein sequence ID" value="EOR94232.1"/>
    <property type="molecule type" value="Genomic_DNA"/>
</dbReference>
<proteinExistence type="predicted"/>
<evidence type="ECO:0000313" key="2">
    <source>
        <dbReference type="EMBL" id="EOR94232.1"/>
    </source>
</evidence>
<dbReference type="PATRIC" id="fig|1150600.3.peg.2572"/>
<dbReference type="Pfam" id="PF18935">
    <property type="entry name" value="DUF5683"/>
    <property type="match status" value="1"/>
</dbReference>
<organism evidence="2 3">
    <name type="scientific">Arcticibacter svalbardensis MN12-7</name>
    <dbReference type="NCBI Taxonomy" id="1150600"/>
    <lineage>
        <taxon>Bacteria</taxon>
        <taxon>Pseudomonadati</taxon>
        <taxon>Bacteroidota</taxon>
        <taxon>Sphingobacteriia</taxon>
        <taxon>Sphingobacteriales</taxon>
        <taxon>Sphingobacteriaceae</taxon>
        <taxon>Arcticibacter</taxon>
    </lineage>
</organism>
<evidence type="ECO:0000313" key="3">
    <source>
        <dbReference type="Proteomes" id="UP000014174"/>
    </source>
</evidence>
<accession>R9GQY2</accession>
<dbReference type="STRING" id="1150600.ADIARSV_2599"/>
<keyword evidence="3" id="KW-1185">Reference proteome</keyword>
<name>R9GQY2_9SPHI</name>
<dbReference type="InterPro" id="IPR043738">
    <property type="entry name" value="DUF5683"/>
</dbReference>
<dbReference type="Proteomes" id="UP000014174">
    <property type="component" value="Unassembled WGS sequence"/>
</dbReference>